<dbReference type="InterPro" id="IPR001647">
    <property type="entry name" value="HTH_TetR"/>
</dbReference>
<keyword evidence="1 2" id="KW-0238">DNA-binding</keyword>
<dbReference type="PANTHER" id="PTHR30055">
    <property type="entry name" value="HTH-TYPE TRANSCRIPTIONAL REGULATOR RUTR"/>
    <property type="match status" value="1"/>
</dbReference>
<dbReference type="AlphaFoldDB" id="A0A1H9QEW1"/>
<dbReference type="RefSeq" id="WP_091967409.1">
    <property type="nucleotide sequence ID" value="NZ_FOGZ01000003.1"/>
</dbReference>
<dbReference type="STRING" id="64702.SAMN05443377_10373"/>
<accession>A0A1H9QEW1</accession>
<reference evidence="4 5" key="1">
    <citation type="submission" date="2016-10" db="EMBL/GenBank/DDBJ databases">
        <authorList>
            <person name="de Groot N.N."/>
        </authorList>
    </citation>
    <scope>NUCLEOTIDE SEQUENCE [LARGE SCALE GENOMIC DNA]</scope>
    <source>
        <strain evidence="4 5">DSM 16859</strain>
    </source>
</reference>
<dbReference type="OrthoDB" id="4709704at2"/>
<proteinExistence type="predicted"/>
<dbReference type="Gene3D" id="1.10.357.10">
    <property type="entry name" value="Tetracycline Repressor, domain 2"/>
    <property type="match status" value="1"/>
</dbReference>
<evidence type="ECO:0000313" key="5">
    <source>
        <dbReference type="Proteomes" id="UP000198815"/>
    </source>
</evidence>
<dbReference type="Pfam" id="PF00440">
    <property type="entry name" value="TetR_N"/>
    <property type="match status" value="1"/>
</dbReference>
<dbReference type="GO" id="GO:0003700">
    <property type="term" value="F:DNA-binding transcription factor activity"/>
    <property type="evidence" value="ECO:0007669"/>
    <property type="project" value="TreeGrafter"/>
</dbReference>
<gene>
    <name evidence="4" type="ORF">SAMN05443377_10373</name>
</gene>
<organism evidence="4 5">
    <name type="scientific">Propionibacterium cyclohexanicum</name>
    <dbReference type="NCBI Taxonomy" id="64702"/>
    <lineage>
        <taxon>Bacteria</taxon>
        <taxon>Bacillati</taxon>
        <taxon>Actinomycetota</taxon>
        <taxon>Actinomycetes</taxon>
        <taxon>Propionibacteriales</taxon>
        <taxon>Propionibacteriaceae</taxon>
        <taxon>Propionibacterium</taxon>
    </lineage>
</organism>
<keyword evidence="5" id="KW-1185">Reference proteome</keyword>
<sequence>MPKINAPTVREHHERMLASLVDAAEAVLRDEGPDGLTAASVSARAGVARNSIYRYVDSVDDLRGLVVERYMPEWFAAVQYSMDSTDDPREQILAWAHANLEQATRAGHGWLMRISKHRLDPNTSRTVDHAHHSLSGVLVEAWTPLAPTKATVAAEMTAGVLYASMHEVEAGAQLDEAQATLDAVVRALIATLGEQSAD</sequence>
<dbReference type="GO" id="GO:0000976">
    <property type="term" value="F:transcription cis-regulatory region binding"/>
    <property type="evidence" value="ECO:0007669"/>
    <property type="project" value="TreeGrafter"/>
</dbReference>
<feature type="DNA-binding region" description="H-T-H motif" evidence="2">
    <location>
        <begin position="37"/>
        <end position="56"/>
    </location>
</feature>
<evidence type="ECO:0000256" key="1">
    <source>
        <dbReference type="ARBA" id="ARBA00023125"/>
    </source>
</evidence>
<evidence type="ECO:0000256" key="2">
    <source>
        <dbReference type="PROSITE-ProRule" id="PRU00335"/>
    </source>
</evidence>
<dbReference type="InterPro" id="IPR050109">
    <property type="entry name" value="HTH-type_TetR-like_transc_reg"/>
</dbReference>
<dbReference type="Proteomes" id="UP000198815">
    <property type="component" value="Unassembled WGS sequence"/>
</dbReference>
<feature type="domain" description="HTH tetR-type" evidence="3">
    <location>
        <begin position="14"/>
        <end position="74"/>
    </location>
</feature>
<dbReference type="PROSITE" id="PS50977">
    <property type="entry name" value="HTH_TETR_2"/>
    <property type="match status" value="1"/>
</dbReference>
<name>A0A1H9QEW1_9ACTN</name>
<dbReference type="EMBL" id="FOGZ01000003">
    <property type="protein sequence ID" value="SER58972.1"/>
    <property type="molecule type" value="Genomic_DNA"/>
</dbReference>
<dbReference type="SUPFAM" id="SSF46689">
    <property type="entry name" value="Homeodomain-like"/>
    <property type="match status" value="1"/>
</dbReference>
<evidence type="ECO:0000313" key="4">
    <source>
        <dbReference type="EMBL" id="SER58972.1"/>
    </source>
</evidence>
<dbReference type="PANTHER" id="PTHR30055:SF226">
    <property type="entry name" value="HTH-TYPE TRANSCRIPTIONAL REGULATOR PKSA"/>
    <property type="match status" value="1"/>
</dbReference>
<evidence type="ECO:0000259" key="3">
    <source>
        <dbReference type="PROSITE" id="PS50977"/>
    </source>
</evidence>
<dbReference type="InterPro" id="IPR009057">
    <property type="entry name" value="Homeodomain-like_sf"/>
</dbReference>
<protein>
    <submittedName>
        <fullName evidence="4">DNA-binding transcriptional regulator, AcrR family</fullName>
    </submittedName>
</protein>